<dbReference type="Proteomes" id="UP000492821">
    <property type="component" value="Unassembled WGS sequence"/>
</dbReference>
<feature type="domain" description="F-box" evidence="1">
    <location>
        <begin position="4"/>
        <end position="48"/>
    </location>
</feature>
<sequence length="307" mass="34527">MIAPPTLLTLPIETQVEVFKYLDFQSLFKMRETCFTAATIIDRYVKQLAKCPTKRLTLQYLMPTFSCQVQRGTDPMCQMLLDDGISYKVVPISDDEDLQMKLKWLNIGCQMFLDVYNHDFCSHLAWSPGVKHVQNIEISNITLDTPVSKLTPFLRRLECCHGFSLSGRCLLTGNANTIVQSMEYCEVLRLVKAPRLIFDDSSLATIAAKSTKPNPTLLIHIGDVGGSITADGLIAFLRGTHFTSRTVVQLPRVVANRDQLIIDLCLEPNYDNEHHFDLNGIYISDEGGVVRLQIGRIVNPISLNNSF</sequence>
<evidence type="ECO:0000313" key="2">
    <source>
        <dbReference type="Proteomes" id="UP000492821"/>
    </source>
</evidence>
<name>A0A7E4VIA7_PANRE</name>
<reference evidence="2" key="1">
    <citation type="journal article" date="2013" name="Genetics">
        <title>The draft genome and transcriptome of Panagrellus redivivus are shaped by the harsh demands of a free-living lifestyle.</title>
        <authorList>
            <person name="Srinivasan J."/>
            <person name="Dillman A.R."/>
            <person name="Macchietto M.G."/>
            <person name="Heikkinen L."/>
            <person name="Lakso M."/>
            <person name="Fracchia K.M."/>
            <person name="Antoshechkin I."/>
            <person name="Mortazavi A."/>
            <person name="Wong G."/>
            <person name="Sternberg P.W."/>
        </authorList>
    </citation>
    <scope>NUCLEOTIDE SEQUENCE [LARGE SCALE GENOMIC DNA]</scope>
    <source>
        <strain evidence="2">MT8872</strain>
    </source>
</reference>
<accession>A0A7E4VIA7</accession>
<evidence type="ECO:0000313" key="3">
    <source>
        <dbReference type="WBParaSite" id="Pan_g21356.t1"/>
    </source>
</evidence>
<reference evidence="3" key="2">
    <citation type="submission" date="2020-10" db="UniProtKB">
        <authorList>
            <consortium name="WormBaseParasite"/>
        </authorList>
    </citation>
    <scope>IDENTIFICATION</scope>
</reference>
<organism evidence="2 3">
    <name type="scientific">Panagrellus redivivus</name>
    <name type="common">Microworm</name>
    <dbReference type="NCBI Taxonomy" id="6233"/>
    <lineage>
        <taxon>Eukaryota</taxon>
        <taxon>Metazoa</taxon>
        <taxon>Ecdysozoa</taxon>
        <taxon>Nematoda</taxon>
        <taxon>Chromadorea</taxon>
        <taxon>Rhabditida</taxon>
        <taxon>Tylenchina</taxon>
        <taxon>Panagrolaimomorpha</taxon>
        <taxon>Panagrolaimoidea</taxon>
        <taxon>Panagrolaimidae</taxon>
        <taxon>Panagrellus</taxon>
    </lineage>
</organism>
<dbReference type="PROSITE" id="PS50181">
    <property type="entry name" value="FBOX"/>
    <property type="match status" value="1"/>
</dbReference>
<keyword evidence="2" id="KW-1185">Reference proteome</keyword>
<dbReference type="AlphaFoldDB" id="A0A7E4VIA7"/>
<dbReference type="Pfam" id="PF00646">
    <property type="entry name" value="F-box"/>
    <property type="match status" value="1"/>
</dbReference>
<proteinExistence type="predicted"/>
<evidence type="ECO:0000259" key="1">
    <source>
        <dbReference type="PROSITE" id="PS50181"/>
    </source>
</evidence>
<dbReference type="InterPro" id="IPR001810">
    <property type="entry name" value="F-box_dom"/>
</dbReference>
<dbReference type="WBParaSite" id="Pan_g21356.t1">
    <property type="protein sequence ID" value="Pan_g21356.t1"/>
    <property type="gene ID" value="Pan_g21356"/>
</dbReference>
<protein>
    <submittedName>
        <fullName evidence="3">F-box domain-containing protein</fullName>
    </submittedName>
</protein>